<dbReference type="NCBIfam" id="TIGR00254">
    <property type="entry name" value="GGDEF"/>
    <property type="match status" value="1"/>
</dbReference>
<dbReference type="InterPro" id="IPR043128">
    <property type="entry name" value="Rev_trsase/Diguanyl_cyclase"/>
</dbReference>
<dbReference type="PROSITE" id="PS50112">
    <property type="entry name" value="PAS"/>
    <property type="match status" value="2"/>
</dbReference>
<sequence length="708" mass="79163">MNSVWPNAPNDDFRSLFKTHPSPMWVYDPETLRFLIVNDAARDLYGYSDDDYADMTVLDIRPPQERERMANAVQRRSDVEKAQRWTHLKANGQTFEVLTYGREIRFDGGAAILAIVQDRTEVNAARRQVTDTRSLLDSIVDNLPVGVFVKDMAKDGRYILFNEACGAIIGRQAKDVLGKSDRAIFSAEQTAVFRRQDERAFETASTIGFEETIEGLDGVSRILRTAKRVLPAPKGQAPRYLLGISQDVTEERGVEAKLAHLAMHDSLTGLPNRAFFSESIVRQVAAATPDMPIALLYLDVDHFKHINDSKGHAAGDALLCQVAQRLLRLSERSDLVARLGGDEFALVLKMTDAGRAQRLADLLLLSLAAPFDLDGVREHVSCSIGIAMAPEHAADADVLMRDADLALYAAKESGRSTYRFYQTEMRLEAERRHQLTIELREALQNDEFELYYQPIVRLDNDKLSGFEALIRWRHPERGLIAPLEFISVAEETGMIVQIGEWVLREACCTASQWPNHLKIAINLSVYQFRHASLLATVVSVLHESGLRPERLEIEITESILLSEVEQSLPLLRALKELGIRIAIDDFGTGYSSLSYLRSFAFDKIKLDRSFVAGMETDPGNLAIVRAVVGIASGFNALTLAEGIETEEQLGKLRAEGYSEVQGFLLGKPMPRKDAEALIFSEVHPANMIPMRKPRRQRRVGWTTAAGSR</sequence>
<dbReference type="InterPro" id="IPR029787">
    <property type="entry name" value="Nucleotide_cyclase"/>
</dbReference>
<dbReference type="SUPFAM" id="SSF55785">
    <property type="entry name" value="PYP-like sensor domain (PAS domain)"/>
    <property type="match status" value="2"/>
</dbReference>
<keyword evidence="5" id="KW-1185">Reference proteome</keyword>
<dbReference type="PROSITE" id="PS50887">
    <property type="entry name" value="GGDEF"/>
    <property type="match status" value="1"/>
</dbReference>
<dbReference type="SMART" id="SM00267">
    <property type="entry name" value="GGDEF"/>
    <property type="match status" value="1"/>
</dbReference>
<dbReference type="NCBIfam" id="TIGR00229">
    <property type="entry name" value="sensory_box"/>
    <property type="match status" value="2"/>
</dbReference>
<dbReference type="InterPro" id="IPR001633">
    <property type="entry name" value="EAL_dom"/>
</dbReference>
<reference evidence="4 5" key="1">
    <citation type="submission" date="2018-10" db="EMBL/GenBank/DDBJ databases">
        <title>Rhizobium etli, R. leguminosarum and a new Rhizobium genospecies from Phaseolus dumosus.</title>
        <authorList>
            <person name="Ramirez-Puebla S.T."/>
            <person name="Rogel-Hernandez M.A."/>
            <person name="Guerrero G."/>
            <person name="Ormeno-Orrillo E."/>
            <person name="Martinez-Romero J.C."/>
            <person name="Negrete-Yankelevich S."/>
            <person name="Martinez-Romero E."/>
        </authorList>
    </citation>
    <scope>NUCLEOTIDE SEQUENCE [LARGE SCALE GENOMIC DNA]</scope>
    <source>
        <strain evidence="4 5">CCGE525</strain>
        <plasmid evidence="5">prccge525c</plasmid>
    </source>
</reference>
<protein>
    <submittedName>
        <fullName evidence="4">Bifunctional diguanylate cyclase/phosphodiesterase</fullName>
    </submittedName>
</protein>
<dbReference type="InterPro" id="IPR035919">
    <property type="entry name" value="EAL_sf"/>
</dbReference>
<dbReference type="InterPro" id="IPR052155">
    <property type="entry name" value="Biofilm_reg_signaling"/>
</dbReference>
<dbReference type="Pfam" id="PF13426">
    <property type="entry name" value="PAS_9"/>
    <property type="match status" value="1"/>
</dbReference>
<dbReference type="Proteomes" id="UP000282195">
    <property type="component" value="Plasmid pRCCGE525c"/>
</dbReference>
<accession>A0A387FZK4</accession>
<dbReference type="OrthoDB" id="9814202at2"/>
<dbReference type="PANTHER" id="PTHR44757:SF2">
    <property type="entry name" value="BIOFILM ARCHITECTURE MAINTENANCE PROTEIN MBAA"/>
    <property type="match status" value="1"/>
</dbReference>
<dbReference type="InterPro" id="IPR013656">
    <property type="entry name" value="PAS_4"/>
</dbReference>
<dbReference type="SUPFAM" id="SSF55073">
    <property type="entry name" value="Nucleotide cyclase"/>
    <property type="match status" value="1"/>
</dbReference>
<dbReference type="InterPro" id="IPR035965">
    <property type="entry name" value="PAS-like_dom_sf"/>
</dbReference>
<dbReference type="Pfam" id="PF00990">
    <property type="entry name" value="GGDEF"/>
    <property type="match status" value="1"/>
</dbReference>
<dbReference type="Gene3D" id="3.20.20.450">
    <property type="entry name" value="EAL domain"/>
    <property type="match status" value="1"/>
</dbReference>
<dbReference type="EMBL" id="CP032695">
    <property type="protein sequence ID" value="AYG63077.1"/>
    <property type="molecule type" value="Genomic_DNA"/>
</dbReference>
<keyword evidence="4" id="KW-0614">Plasmid</keyword>
<geneLocation type="plasmid" evidence="5">
    <name>prccge525c</name>
</geneLocation>
<dbReference type="Pfam" id="PF00563">
    <property type="entry name" value="EAL"/>
    <property type="match status" value="1"/>
</dbReference>
<dbReference type="RefSeq" id="WP_120707985.1">
    <property type="nucleotide sequence ID" value="NZ_CP032695.1"/>
</dbReference>
<dbReference type="SMART" id="SM00052">
    <property type="entry name" value="EAL"/>
    <property type="match status" value="1"/>
</dbReference>
<feature type="domain" description="EAL" evidence="2">
    <location>
        <begin position="432"/>
        <end position="682"/>
    </location>
</feature>
<dbReference type="CDD" id="cd00130">
    <property type="entry name" value="PAS"/>
    <property type="match status" value="2"/>
</dbReference>
<dbReference type="Gene3D" id="3.30.450.20">
    <property type="entry name" value="PAS domain"/>
    <property type="match status" value="2"/>
</dbReference>
<dbReference type="PROSITE" id="PS50883">
    <property type="entry name" value="EAL"/>
    <property type="match status" value="1"/>
</dbReference>
<dbReference type="SMART" id="SM00091">
    <property type="entry name" value="PAS"/>
    <property type="match status" value="2"/>
</dbReference>
<feature type="domain" description="GGDEF" evidence="3">
    <location>
        <begin position="291"/>
        <end position="423"/>
    </location>
</feature>
<evidence type="ECO:0000259" key="1">
    <source>
        <dbReference type="PROSITE" id="PS50112"/>
    </source>
</evidence>
<gene>
    <name evidence="4" type="ORF">CCGE525_30725</name>
</gene>
<dbReference type="GO" id="GO:0003824">
    <property type="term" value="F:catalytic activity"/>
    <property type="evidence" value="ECO:0007669"/>
    <property type="project" value="UniProtKB-ARBA"/>
</dbReference>
<feature type="domain" description="PAS" evidence="1">
    <location>
        <begin position="9"/>
        <end position="75"/>
    </location>
</feature>
<dbReference type="PANTHER" id="PTHR44757">
    <property type="entry name" value="DIGUANYLATE CYCLASE DGCP"/>
    <property type="match status" value="1"/>
</dbReference>
<organism evidence="4 5">
    <name type="scientific">Rhizobium jaguaris</name>
    <dbReference type="NCBI Taxonomy" id="1312183"/>
    <lineage>
        <taxon>Bacteria</taxon>
        <taxon>Pseudomonadati</taxon>
        <taxon>Pseudomonadota</taxon>
        <taxon>Alphaproteobacteria</taxon>
        <taxon>Hyphomicrobiales</taxon>
        <taxon>Rhizobiaceae</taxon>
        <taxon>Rhizobium/Agrobacterium group</taxon>
        <taxon>Rhizobium</taxon>
    </lineage>
</organism>
<evidence type="ECO:0000313" key="4">
    <source>
        <dbReference type="EMBL" id="AYG63077.1"/>
    </source>
</evidence>
<evidence type="ECO:0000259" key="3">
    <source>
        <dbReference type="PROSITE" id="PS50887"/>
    </source>
</evidence>
<dbReference type="FunFam" id="3.30.70.270:FF:000001">
    <property type="entry name" value="Diguanylate cyclase domain protein"/>
    <property type="match status" value="1"/>
</dbReference>
<dbReference type="Pfam" id="PF08448">
    <property type="entry name" value="PAS_4"/>
    <property type="match status" value="1"/>
</dbReference>
<dbReference type="Gene3D" id="3.30.70.270">
    <property type="match status" value="1"/>
</dbReference>
<evidence type="ECO:0000313" key="5">
    <source>
        <dbReference type="Proteomes" id="UP000282195"/>
    </source>
</evidence>
<evidence type="ECO:0000259" key="2">
    <source>
        <dbReference type="PROSITE" id="PS50883"/>
    </source>
</evidence>
<dbReference type="CDD" id="cd01949">
    <property type="entry name" value="GGDEF"/>
    <property type="match status" value="1"/>
</dbReference>
<dbReference type="InterPro" id="IPR000014">
    <property type="entry name" value="PAS"/>
</dbReference>
<proteinExistence type="predicted"/>
<dbReference type="InterPro" id="IPR000160">
    <property type="entry name" value="GGDEF_dom"/>
</dbReference>
<feature type="domain" description="PAS" evidence="1">
    <location>
        <begin position="132"/>
        <end position="204"/>
    </location>
</feature>
<dbReference type="CDD" id="cd01948">
    <property type="entry name" value="EAL"/>
    <property type="match status" value="1"/>
</dbReference>
<dbReference type="AlphaFoldDB" id="A0A387FZK4"/>
<name>A0A387FZK4_9HYPH</name>
<dbReference type="KEGG" id="rjg:CCGE525_30725"/>
<dbReference type="SUPFAM" id="SSF141868">
    <property type="entry name" value="EAL domain-like"/>
    <property type="match status" value="1"/>
</dbReference>